<dbReference type="PANTHER" id="PTHR13847">
    <property type="entry name" value="SARCOSINE DEHYDROGENASE-RELATED"/>
    <property type="match status" value="1"/>
</dbReference>
<evidence type="ECO:0000313" key="4">
    <source>
        <dbReference type="Proteomes" id="UP000013940"/>
    </source>
</evidence>
<reference evidence="4" key="1">
    <citation type="journal article" date="2014" name="Genome Announc.">
        <title>Full-genome sequence of the plant growth-promoting bacterium Pseudomonas protegens CHA0.</title>
        <authorList>
            <person name="Jousset A."/>
            <person name="Schuldes J."/>
            <person name="Keel C."/>
            <person name="Maurhofer M."/>
            <person name="Daniel R."/>
            <person name="Scheu S."/>
            <person name="Thuermer A."/>
        </authorList>
    </citation>
    <scope>NUCLEOTIDE SEQUENCE [LARGE SCALE GENOMIC DNA]</scope>
    <source>
        <strain evidence="4">DSM 19095 / LMG 27888 / CFBP 6595 / CHA0</strain>
    </source>
</reference>
<dbReference type="Pfam" id="PF01266">
    <property type="entry name" value="DAO"/>
    <property type="match status" value="1"/>
</dbReference>
<gene>
    <name evidence="3" type="ORF">PFLCHA0_c08160</name>
</gene>
<dbReference type="Gene3D" id="3.30.9.10">
    <property type="entry name" value="D-Amino Acid Oxidase, subunit A, domain 2"/>
    <property type="match status" value="1"/>
</dbReference>
<evidence type="ECO:0000256" key="1">
    <source>
        <dbReference type="ARBA" id="ARBA00023002"/>
    </source>
</evidence>
<sequence length="378" mass="40919">MHANQCFDFVIIGAGIAGASLAYRLAGQASVLVLERESQPGYHATGRSAAMFMEAYGTPQIQALTRASRSFYQRPPQGFCDHPLMEPRGCLYVASEEQLEQLQQTYDETRARSANVRLITAEQARALVPCLRPEAVAGAMLETAAQDLDVHALHQGFLRAMRRAGGLLECDIQIVEASREDRHWNLTLSDGRALQARNLVNAAGAWVDDVAQLCGVAPIGLQPCRRSAFTFDGPPDEDFSCWPAVIGIDESFYFKPDAGQLLGSPANADPVPPQDVMPEELDIATGIYHIENVTSLSIRRPRHSWAGLRSFVADGDLVVGWDDSCEGFFWLAAQGGYGIQSAAGVSQLACALLLGQPVPEELLSQGVDAQALAPARLR</sequence>
<dbReference type="GeneID" id="57473800"/>
<dbReference type="EMBL" id="CP003190">
    <property type="protein sequence ID" value="AGL82610.1"/>
    <property type="molecule type" value="Genomic_DNA"/>
</dbReference>
<feature type="domain" description="FAD dependent oxidoreductase" evidence="2">
    <location>
        <begin position="8"/>
        <end position="351"/>
    </location>
</feature>
<dbReference type="HOGENOM" id="CLU_007884_4_2_6"/>
<dbReference type="GO" id="GO:0005737">
    <property type="term" value="C:cytoplasm"/>
    <property type="evidence" value="ECO:0007669"/>
    <property type="project" value="TreeGrafter"/>
</dbReference>
<name>A0A2C9EG36_PSEPH</name>
<keyword evidence="1" id="KW-0560">Oxidoreductase</keyword>
<proteinExistence type="predicted"/>
<dbReference type="Proteomes" id="UP000013940">
    <property type="component" value="Chromosome"/>
</dbReference>
<dbReference type="eggNOG" id="COG0665">
    <property type="taxonomic scope" value="Bacteria"/>
</dbReference>
<dbReference type="InterPro" id="IPR036188">
    <property type="entry name" value="FAD/NAD-bd_sf"/>
</dbReference>
<dbReference type="PANTHER" id="PTHR13847:SF287">
    <property type="entry name" value="FAD-DEPENDENT OXIDOREDUCTASE DOMAIN-CONTAINING PROTEIN 1"/>
    <property type="match status" value="1"/>
</dbReference>
<organism evidence="3 4">
    <name type="scientific">Pseudomonas protegens (strain DSM 19095 / LMG 27888 / CFBP 6595 / CHA0)</name>
    <dbReference type="NCBI Taxonomy" id="1124983"/>
    <lineage>
        <taxon>Bacteria</taxon>
        <taxon>Pseudomonadati</taxon>
        <taxon>Pseudomonadota</taxon>
        <taxon>Gammaproteobacteria</taxon>
        <taxon>Pseudomonadales</taxon>
        <taxon>Pseudomonadaceae</taxon>
        <taxon>Pseudomonas</taxon>
    </lineage>
</organism>
<accession>A0A2C9EG36</accession>
<evidence type="ECO:0000259" key="2">
    <source>
        <dbReference type="Pfam" id="PF01266"/>
    </source>
</evidence>
<dbReference type="RefSeq" id="WP_015634091.1">
    <property type="nucleotide sequence ID" value="NC_021237.1"/>
</dbReference>
<dbReference type="SUPFAM" id="SSF51905">
    <property type="entry name" value="FAD/NAD(P)-binding domain"/>
    <property type="match status" value="1"/>
</dbReference>
<evidence type="ECO:0000313" key="3">
    <source>
        <dbReference type="EMBL" id="AGL82610.1"/>
    </source>
</evidence>
<protein>
    <submittedName>
        <fullName evidence="3">FAD dependent oxidoreductase</fullName>
    </submittedName>
</protein>
<dbReference type="GO" id="GO:0016491">
    <property type="term" value="F:oxidoreductase activity"/>
    <property type="evidence" value="ECO:0007669"/>
    <property type="project" value="UniProtKB-KW"/>
</dbReference>
<dbReference type="KEGG" id="pprc:PFLCHA0_c08160"/>
<dbReference type="InterPro" id="IPR006076">
    <property type="entry name" value="FAD-dep_OxRdtase"/>
</dbReference>
<dbReference type="AlphaFoldDB" id="A0A2C9EG36"/>
<dbReference type="Gene3D" id="3.50.50.60">
    <property type="entry name" value="FAD/NAD(P)-binding domain"/>
    <property type="match status" value="1"/>
</dbReference>